<dbReference type="Pfam" id="PF00528">
    <property type="entry name" value="BPD_transp_1"/>
    <property type="match status" value="1"/>
</dbReference>
<reference evidence="11" key="1">
    <citation type="submission" date="2023-08" db="EMBL/GenBank/DDBJ databases">
        <title>Rhodospirillaceae gen. nov., a novel taxon isolated from the Yangtze River Yuezi River estuary sludge.</title>
        <authorList>
            <person name="Ruan L."/>
        </authorList>
    </citation>
    <scope>NUCLEOTIDE SEQUENCE [LARGE SCALE GENOMIC DNA]</scope>
    <source>
        <strain evidence="11">R-7</strain>
    </source>
</reference>
<keyword evidence="6 8" id="KW-1133">Transmembrane helix</keyword>
<evidence type="ECO:0000256" key="7">
    <source>
        <dbReference type="ARBA" id="ARBA00023136"/>
    </source>
</evidence>
<evidence type="ECO:0000256" key="1">
    <source>
        <dbReference type="ARBA" id="ARBA00004651"/>
    </source>
</evidence>
<feature type="domain" description="ABC transmembrane type-1" evidence="9">
    <location>
        <begin position="64"/>
        <end position="268"/>
    </location>
</feature>
<dbReference type="PROSITE" id="PS50928">
    <property type="entry name" value="ABC_TM1"/>
    <property type="match status" value="1"/>
</dbReference>
<feature type="transmembrane region" description="Helical" evidence="8">
    <location>
        <begin position="12"/>
        <end position="36"/>
    </location>
</feature>
<organism evidence="10 11">
    <name type="scientific">Dongia sedimenti</name>
    <dbReference type="NCBI Taxonomy" id="3064282"/>
    <lineage>
        <taxon>Bacteria</taxon>
        <taxon>Pseudomonadati</taxon>
        <taxon>Pseudomonadota</taxon>
        <taxon>Alphaproteobacteria</taxon>
        <taxon>Rhodospirillales</taxon>
        <taxon>Dongiaceae</taxon>
        <taxon>Dongia</taxon>
    </lineage>
</organism>
<keyword evidence="3 8" id="KW-0813">Transport</keyword>
<evidence type="ECO:0000256" key="4">
    <source>
        <dbReference type="ARBA" id="ARBA00022475"/>
    </source>
</evidence>
<comment type="subcellular location">
    <subcellularLocation>
        <location evidence="1 8">Cell membrane</location>
        <topology evidence="1 8">Multi-pass membrane protein</topology>
    </subcellularLocation>
</comment>
<feature type="transmembrane region" description="Helical" evidence="8">
    <location>
        <begin position="116"/>
        <end position="137"/>
    </location>
</feature>
<dbReference type="RefSeq" id="WP_379954964.1">
    <property type="nucleotide sequence ID" value="NZ_JAUYVI010000002.1"/>
</dbReference>
<keyword evidence="4" id="KW-1003">Cell membrane</keyword>
<dbReference type="EMBL" id="JAUYVI010000002">
    <property type="protein sequence ID" value="MDQ7247560.1"/>
    <property type="molecule type" value="Genomic_DNA"/>
</dbReference>
<dbReference type="CDD" id="cd06261">
    <property type="entry name" value="TM_PBP2"/>
    <property type="match status" value="1"/>
</dbReference>
<sequence length="281" mass="31059">MAMLRQPGPRNAIPLMLLMLVGFAAPLLAVIGFSLVPARSFSLWQMPTLENYAGVFSGTNYISFVYSLVFAALTVIVLAVVCYPVALGLVRVFGKWSMFMSLLFTIPLFVSENVRLYGWVLFFIKNGVLLGTLKTIGIEPESWLFTQSIILFGMVYVYLPFMLFPMTLGISMVPKETRDAAFDLGATRWQVFREVDLPLSMPGITIGFLLSFVLAVGAIAEAKVLGGQRIIPVTHDIEIAFTYAQNWPMGSALSVLLMLVVGVLVLVVLRRFDLDTILGKK</sequence>
<gene>
    <name evidence="10" type="ORF">Q8A70_07770</name>
</gene>
<comment type="similarity">
    <text evidence="2">Belongs to the binding-protein-dependent transport system permease family. CysTW subfamily.</text>
</comment>
<dbReference type="SUPFAM" id="SSF161098">
    <property type="entry name" value="MetI-like"/>
    <property type="match status" value="1"/>
</dbReference>
<dbReference type="PANTHER" id="PTHR42929">
    <property type="entry name" value="INNER MEMBRANE ABC TRANSPORTER PERMEASE PROTEIN YDCU-RELATED-RELATED"/>
    <property type="match status" value="1"/>
</dbReference>
<feature type="transmembrane region" description="Helical" evidence="8">
    <location>
        <begin position="149"/>
        <end position="173"/>
    </location>
</feature>
<evidence type="ECO:0000259" key="9">
    <source>
        <dbReference type="PROSITE" id="PS50928"/>
    </source>
</evidence>
<evidence type="ECO:0000313" key="11">
    <source>
        <dbReference type="Proteomes" id="UP001230156"/>
    </source>
</evidence>
<comment type="caution">
    <text evidence="10">The sequence shown here is derived from an EMBL/GenBank/DDBJ whole genome shotgun (WGS) entry which is preliminary data.</text>
</comment>
<name>A0ABU0YKA5_9PROT</name>
<keyword evidence="7 8" id="KW-0472">Membrane</keyword>
<accession>A0ABU0YKA5</accession>
<evidence type="ECO:0000256" key="3">
    <source>
        <dbReference type="ARBA" id="ARBA00022448"/>
    </source>
</evidence>
<evidence type="ECO:0000256" key="2">
    <source>
        <dbReference type="ARBA" id="ARBA00007069"/>
    </source>
</evidence>
<protein>
    <submittedName>
        <fullName evidence="10">ABC transporter permease</fullName>
    </submittedName>
</protein>
<dbReference type="InterPro" id="IPR000515">
    <property type="entry name" value="MetI-like"/>
</dbReference>
<keyword evidence="5 8" id="KW-0812">Transmembrane</keyword>
<evidence type="ECO:0000256" key="5">
    <source>
        <dbReference type="ARBA" id="ARBA00022692"/>
    </source>
</evidence>
<evidence type="ECO:0000256" key="6">
    <source>
        <dbReference type="ARBA" id="ARBA00022989"/>
    </source>
</evidence>
<proteinExistence type="inferred from homology"/>
<feature type="transmembrane region" description="Helical" evidence="8">
    <location>
        <begin position="64"/>
        <end position="86"/>
    </location>
</feature>
<keyword evidence="11" id="KW-1185">Reference proteome</keyword>
<evidence type="ECO:0000313" key="10">
    <source>
        <dbReference type="EMBL" id="MDQ7247560.1"/>
    </source>
</evidence>
<dbReference type="InterPro" id="IPR035906">
    <property type="entry name" value="MetI-like_sf"/>
</dbReference>
<feature type="transmembrane region" description="Helical" evidence="8">
    <location>
        <begin position="199"/>
        <end position="220"/>
    </location>
</feature>
<dbReference type="Proteomes" id="UP001230156">
    <property type="component" value="Unassembled WGS sequence"/>
</dbReference>
<dbReference type="PANTHER" id="PTHR42929:SF1">
    <property type="entry name" value="INNER MEMBRANE ABC TRANSPORTER PERMEASE PROTEIN YDCU-RELATED"/>
    <property type="match status" value="1"/>
</dbReference>
<evidence type="ECO:0000256" key="8">
    <source>
        <dbReference type="RuleBase" id="RU363032"/>
    </source>
</evidence>
<dbReference type="Gene3D" id="1.10.3720.10">
    <property type="entry name" value="MetI-like"/>
    <property type="match status" value="1"/>
</dbReference>
<feature type="transmembrane region" description="Helical" evidence="8">
    <location>
        <begin position="252"/>
        <end position="272"/>
    </location>
</feature>